<dbReference type="PROSITE" id="PS51186">
    <property type="entry name" value="GNAT"/>
    <property type="match status" value="1"/>
</dbReference>
<dbReference type="OrthoDB" id="9798081at2"/>
<dbReference type="PANTHER" id="PTHR43792">
    <property type="entry name" value="GNAT FAMILY, PUTATIVE (AFU_ORTHOLOGUE AFUA_3G00765)-RELATED-RELATED"/>
    <property type="match status" value="1"/>
</dbReference>
<evidence type="ECO:0000313" key="2">
    <source>
        <dbReference type="EMBL" id="SDK65225.1"/>
    </source>
</evidence>
<keyword evidence="3" id="KW-1185">Reference proteome</keyword>
<protein>
    <submittedName>
        <fullName evidence="2">Protein N-acetyltransferase, RimJ/RimL family</fullName>
    </submittedName>
</protein>
<reference evidence="3" key="1">
    <citation type="submission" date="2016-10" db="EMBL/GenBank/DDBJ databases">
        <authorList>
            <person name="Varghese N."/>
            <person name="Submissions S."/>
        </authorList>
    </citation>
    <scope>NUCLEOTIDE SEQUENCE [LARGE SCALE GENOMIC DNA]</scope>
    <source>
        <strain evidence="3">CGMCC 1.8895</strain>
    </source>
</reference>
<dbReference type="Gene3D" id="3.40.630.30">
    <property type="match status" value="1"/>
</dbReference>
<dbReference type="Proteomes" id="UP000199008">
    <property type="component" value="Unassembled WGS sequence"/>
</dbReference>
<dbReference type="AlphaFoldDB" id="A0A1G9DN80"/>
<dbReference type="InterPro" id="IPR051531">
    <property type="entry name" value="N-acetyltransferase"/>
</dbReference>
<organism evidence="2 3">
    <name type="scientific">Lacicoccus qingdaonensis</name>
    <dbReference type="NCBI Taxonomy" id="576118"/>
    <lineage>
        <taxon>Bacteria</taxon>
        <taxon>Bacillati</taxon>
        <taxon>Bacillota</taxon>
        <taxon>Bacilli</taxon>
        <taxon>Bacillales</taxon>
        <taxon>Salinicoccaceae</taxon>
        <taxon>Lacicoccus</taxon>
    </lineage>
</organism>
<evidence type="ECO:0000259" key="1">
    <source>
        <dbReference type="PROSITE" id="PS51186"/>
    </source>
</evidence>
<dbReference type="PANTHER" id="PTHR43792:SF1">
    <property type="entry name" value="N-ACETYLTRANSFERASE DOMAIN-CONTAINING PROTEIN"/>
    <property type="match status" value="1"/>
</dbReference>
<gene>
    <name evidence="2" type="ORF">SAMN05216216_10670</name>
</gene>
<dbReference type="InterPro" id="IPR000182">
    <property type="entry name" value="GNAT_dom"/>
</dbReference>
<dbReference type="RefSeq" id="WP_092985430.1">
    <property type="nucleotide sequence ID" value="NZ_FNFY01000006.1"/>
</dbReference>
<dbReference type="Pfam" id="PF13302">
    <property type="entry name" value="Acetyltransf_3"/>
    <property type="match status" value="1"/>
</dbReference>
<feature type="domain" description="N-acetyltransferase" evidence="1">
    <location>
        <begin position="9"/>
        <end position="180"/>
    </location>
</feature>
<name>A0A1G9DN80_9BACL</name>
<dbReference type="InterPro" id="IPR016181">
    <property type="entry name" value="Acyl_CoA_acyltransferase"/>
</dbReference>
<dbReference type="STRING" id="576118.SAMN05216216_10670"/>
<proteinExistence type="predicted"/>
<dbReference type="EMBL" id="FNFY01000006">
    <property type="protein sequence ID" value="SDK65225.1"/>
    <property type="molecule type" value="Genomic_DNA"/>
</dbReference>
<keyword evidence="2" id="KW-0808">Transferase</keyword>
<dbReference type="GO" id="GO:0016747">
    <property type="term" value="F:acyltransferase activity, transferring groups other than amino-acyl groups"/>
    <property type="evidence" value="ECO:0007669"/>
    <property type="project" value="InterPro"/>
</dbReference>
<evidence type="ECO:0000313" key="3">
    <source>
        <dbReference type="Proteomes" id="UP000199008"/>
    </source>
</evidence>
<sequence length="187" mass="21941">MKYIKTKRLILRDWKESDIPKFIRLNGDKDVRRYFPNVATPEESKEFVLSAQSDIDARGFGLFAVERRDTNEFIGFTGIQVWEEEGPLKLHFLPTIEIGWRFAKQHWNQGFATEAALGVVKFVERNTDIKEIYAYASSINYPSINIMLKLGMEKVQTFEHPLIMEGHSLKTQVVYKTDVKKRHRFRL</sequence>
<dbReference type="SUPFAM" id="SSF55729">
    <property type="entry name" value="Acyl-CoA N-acyltransferases (Nat)"/>
    <property type="match status" value="1"/>
</dbReference>
<accession>A0A1G9DN80</accession>